<proteinExistence type="predicted"/>
<organism evidence="1 2">
    <name type="scientific">Avena sativa</name>
    <name type="common">Oat</name>
    <dbReference type="NCBI Taxonomy" id="4498"/>
    <lineage>
        <taxon>Eukaryota</taxon>
        <taxon>Viridiplantae</taxon>
        <taxon>Streptophyta</taxon>
        <taxon>Embryophyta</taxon>
        <taxon>Tracheophyta</taxon>
        <taxon>Spermatophyta</taxon>
        <taxon>Magnoliopsida</taxon>
        <taxon>Liliopsida</taxon>
        <taxon>Poales</taxon>
        <taxon>Poaceae</taxon>
        <taxon>BOP clade</taxon>
        <taxon>Pooideae</taxon>
        <taxon>Poodae</taxon>
        <taxon>Poeae</taxon>
        <taxon>Poeae Chloroplast Group 1 (Aveneae type)</taxon>
        <taxon>Aveninae</taxon>
        <taxon>Avena</taxon>
    </lineage>
</organism>
<evidence type="ECO:0000313" key="1">
    <source>
        <dbReference type="EnsemblPlants" id="AVESA.00010b.r2.2DG0392030.1.CDS"/>
    </source>
</evidence>
<protein>
    <submittedName>
        <fullName evidence="1">Uncharacterized protein</fullName>
    </submittedName>
</protein>
<evidence type="ECO:0000313" key="2">
    <source>
        <dbReference type="Proteomes" id="UP001732700"/>
    </source>
</evidence>
<accession>A0ACD5VAV9</accession>
<reference evidence="1" key="1">
    <citation type="submission" date="2021-05" db="EMBL/GenBank/DDBJ databases">
        <authorList>
            <person name="Scholz U."/>
            <person name="Mascher M."/>
            <person name="Fiebig A."/>
        </authorList>
    </citation>
    <scope>NUCLEOTIDE SEQUENCE [LARGE SCALE GENOMIC DNA]</scope>
</reference>
<sequence>MFAVLRKQALVWDPFTGDQHRIALPPRFDSEEPLTNGAVLRAAGDVHFQVVLVVQATDDRVLGCVYSSDTGLWGNLISAPLPSTNNLSRMPAVLVGDSLYWTVIGNIPGILKFDLERQSLAVIPLPMDMLEEENELTVMRAEDGGLGFLFVSQEDLSAQLWKRKADCDGVASWELGRTIKLDKLLSLNSEMERDCIVILGFAECNNVVFLWTFVGLFMVELESLQFKKVCKAYDVVCCRPFECVYAAGI</sequence>
<dbReference type="Proteomes" id="UP001732700">
    <property type="component" value="Chromosome 2D"/>
</dbReference>
<keyword evidence="2" id="KW-1185">Reference proteome</keyword>
<name>A0ACD5VAV9_AVESA</name>
<reference evidence="1" key="2">
    <citation type="submission" date="2025-09" db="UniProtKB">
        <authorList>
            <consortium name="EnsemblPlants"/>
        </authorList>
    </citation>
    <scope>IDENTIFICATION</scope>
</reference>
<dbReference type="EnsemblPlants" id="AVESA.00010b.r2.2DG0392030.1">
    <property type="protein sequence ID" value="AVESA.00010b.r2.2DG0392030.1.CDS"/>
    <property type="gene ID" value="AVESA.00010b.r2.2DG0392030"/>
</dbReference>